<gene>
    <name evidence="4" type="ORF">D7Z94_14010</name>
</gene>
<keyword evidence="2" id="KW-0560">Oxidoreductase</keyword>
<dbReference type="InterPro" id="IPR036291">
    <property type="entry name" value="NAD(P)-bd_dom_sf"/>
</dbReference>
<dbReference type="PANTHER" id="PTHR48107:SF7">
    <property type="entry name" value="RE15974P"/>
    <property type="match status" value="1"/>
</dbReference>
<sequence>MKNLSNKVVLITGASRGIGAEVALHLAKAGAKVIINYAGSTEAAEDVVKQIKKNGGDAIAILADVSNSQDVKGLFNTAIAHYGKVDVLVNNAGIMINTLIKDTTDEDFAKQMDVNVKGVFNTLREAATKLAENGSVINFSTSVNRIMLPTYGPYVATKAAVEQLTRVFAKEVGSRGINVNSISPGPTNTALFTKGKPQEVINRLASLSAFNRIGEPEDIAKIVTFLASDEAKWISAQNIGANGAMA</sequence>
<dbReference type="RefSeq" id="WP_120712238.1">
    <property type="nucleotide sequence ID" value="NZ_RBCJ01000003.1"/>
</dbReference>
<dbReference type="SMART" id="SM00822">
    <property type="entry name" value="PKS_KR"/>
    <property type="match status" value="1"/>
</dbReference>
<keyword evidence="5" id="KW-1185">Reference proteome</keyword>
<dbReference type="GO" id="GO:0016614">
    <property type="term" value="F:oxidoreductase activity, acting on CH-OH group of donors"/>
    <property type="evidence" value="ECO:0007669"/>
    <property type="project" value="UniProtKB-ARBA"/>
</dbReference>
<comment type="similarity">
    <text evidence="1">Belongs to the short-chain dehydrogenases/reductases (SDR) family.</text>
</comment>
<dbReference type="AlphaFoldDB" id="A0A3B0C5L8"/>
<evidence type="ECO:0000259" key="3">
    <source>
        <dbReference type="SMART" id="SM00822"/>
    </source>
</evidence>
<protein>
    <submittedName>
        <fullName evidence="4">SDR family oxidoreductase</fullName>
    </submittedName>
</protein>
<dbReference type="OrthoDB" id="9803333at2"/>
<proteinExistence type="inferred from homology"/>
<dbReference type="EMBL" id="RBCJ01000003">
    <property type="protein sequence ID" value="RKN79424.1"/>
    <property type="molecule type" value="Genomic_DNA"/>
</dbReference>
<evidence type="ECO:0000313" key="4">
    <source>
        <dbReference type="EMBL" id="RKN79424.1"/>
    </source>
</evidence>
<name>A0A3B0C5L8_9FLAO</name>
<dbReference type="PANTHER" id="PTHR48107">
    <property type="entry name" value="NADPH-DEPENDENT ALDEHYDE REDUCTASE-LIKE PROTEIN, CHLOROPLASTIC-RELATED"/>
    <property type="match status" value="1"/>
</dbReference>
<dbReference type="PRINTS" id="PR00081">
    <property type="entry name" value="GDHRDH"/>
</dbReference>
<dbReference type="Gene3D" id="3.40.50.720">
    <property type="entry name" value="NAD(P)-binding Rossmann-like Domain"/>
    <property type="match status" value="1"/>
</dbReference>
<dbReference type="SUPFAM" id="SSF51735">
    <property type="entry name" value="NAD(P)-binding Rossmann-fold domains"/>
    <property type="match status" value="1"/>
</dbReference>
<reference evidence="4 5" key="1">
    <citation type="submission" date="2018-10" db="EMBL/GenBank/DDBJ databases">
        <title>Ulvibacterium marinum gen. nov., sp. nov., a novel marine bacterium of the family Flavobacteriaceae, isolated from a culture of the green alga Ulva prolifera.</title>
        <authorList>
            <person name="Zhang Z."/>
        </authorList>
    </citation>
    <scope>NUCLEOTIDE SEQUENCE [LARGE SCALE GENOMIC DNA]</scope>
    <source>
        <strain evidence="4 5">CCMM003</strain>
    </source>
</reference>
<organism evidence="4 5">
    <name type="scientific">Ulvibacterium marinum</name>
    <dbReference type="NCBI Taxonomy" id="2419782"/>
    <lineage>
        <taxon>Bacteria</taxon>
        <taxon>Pseudomonadati</taxon>
        <taxon>Bacteroidota</taxon>
        <taxon>Flavobacteriia</taxon>
        <taxon>Flavobacteriales</taxon>
        <taxon>Flavobacteriaceae</taxon>
        <taxon>Ulvibacterium</taxon>
    </lineage>
</organism>
<feature type="domain" description="Ketoreductase" evidence="3">
    <location>
        <begin position="7"/>
        <end position="185"/>
    </location>
</feature>
<accession>A0A3B0C5L8</accession>
<dbReference type="InterPro" id="IPR057326">
    <property type="entry name" value="KR_dom"/>
</dbReference>
<evidence type="ECO:0000256" key="2">
    <source>
        <dbReference type="ARBA" id="ARBA00023002"/>
    </source>
</evidence>
<dbReference type="InterPro" id="IPR002347">
    <property type="entry name" value="SDR_fam"/>
</dbReference>
<evidence type="ECO:0000256" key="1">
    <source>
        <dbReference type="ARBA" id="ARBA00006484"/>
    </source>
</evidence>
<dbReference type="FunFam" id="3.40.50.720:FF:000084">
    <property type="entry name" value="Short-chain dehydrogenase reductase"/>
    <property type="match status" value="1"/>
</dbReference>
<evidence type="ECO:0000313" key="5">
    <source>
        <dbReference type="Proteomes" id="UP000276603"/>
    </source>
</evidence>
<dbReference type="Pfam" id="PF13561">
    <property type="entry name" value="adh_short_C2"/>
    <property type="match status" value="1"/>
</dbReference>
<dbReference type="Proteomes" id="UP000276603">
    <property type="component" value="Unassembled WGS sequence"/>
</dbReference>
<comment type="caution">
    <text evidence="4">The sequence shown here is derived from an EMBL/GenBank/DDBJ whole genome shotgun (WGS) entry which is preliminary data.</text>
</comment>
<dbReference type="PRINTS" id="PR00080">
    <property type="entry name" value="SDRFAMILY"/>
</dbReference>